<organism evidence="1">
    <name type="scientific">Siphoviridae sp. ctBLh2</name>
    <dbReference type="NCBI Taxonomy" id="2827803"/>
    <lineage>
        <taxon>Viruses</taxon>
        <taxon>Duplodnaviria</taxon>
        <taxon>Heunggongvirae</taxon>
        <taxon>Uroviricota</taxon>
        <taxon>Caudoviricetes</taxon>
    </lineage>
</organism>
<name>A0A8S5S3P6_9CAUD</name>
<reference evidence="1" key="1">
    <citation type="journal article" date="2021" name="Proc. Natl. Acad. Sci. U.S.A.">
        <title>A Catalog of Tens of Thousands of Viruses from Human Metagenomes Reveals Hidden Associations with Chronic Diseases.</title>
        <authorList>
            <person name="Tisza M.J."/>
            <person name="Buck C.B."/>
        </authorList>
    </citation>
    <scope>NUCLEOTIDE SEQUENCE</scope>
    <source>
        <strain evidence="1">CtBLh2</strain>
    </source>
</reference>
<evidence type="ECO:0000313" key="1">
    <source>
        <dbReference type="EMBL" id="DAF45561.1"/>
    </source>
</evidence>
<proteinExistence type="predicted"/>
<accession>A0A8S5S3P6</accession>
<dbReference type="EMBL" id="BK032514">
    <property type="protein sequence ID" value="DAF45561.1"/>
    <property type="molecule type" value="Genomic_DNA"/>
</dbReference>
<protein>
    <submittedName>
        <fullName evidence="1">Uncharacterized protein</fullName>
    </submittedName>
</protein>
<sequence length="43" mass="4774">MSRPAATRQVALLNPDRRYCGVITAHVTGNSIKFINRLFQASV</sequence>